<evidence type="ECO:0000259" key="2">
    <source>
        <dbReference type="Pfam" id="PF07985"/>
    </source>
</evidence>
<proteinExistence type="inferred from homology"/>
<dbReference type="OrthoDB" id="551431at2759"/>
<dbReference type="Pfam" id="PF07985">
    <property type="entry name" value="SRR1"/>
    <property type="match status" value="1"/>
</dbReference>
<keyword evidence="4" id="KW-1185">Reference proteome</keyword>
<protein>
    <recommendedName>
        <fullName evidence="2">SRR1-like domain-containing protein</fullName>
    </recommendedName>
</protein>
<evidence type="ECO:0000256" key="1">
    <source>
        <dbReference type="ARBA" id="ARBA00009856"/>
    </source>
</evidence>
<name>A0A7J7IEG8_9RHOD</name>
<dbReference type="GO" id="GO:0005634">
    <property type="term" value="C:nucleus"/>
    <property type="evidence" value="ECO:0007669"/>
    <property type="project" value="TreeGrafter"/>
</dbReference>
<accession>A0A7J7IEG8</accession>
<dbReference type="InterPro" id="IPR040044">
    <property type="entry name" value="SRR1L"/>
</dbReference>
<dbReference type="PANTHER" id="PTHR28626">
    <property type="entry name" value="SRR1-LIKE PROTEIN"/>
    <property type="match status" value="1"/>
</dbReference>
<dbReference type="PANTHER" id="PTHR28626:SF3">
    <property type="entry name" value="SRR1-LIKE PROTEIN"/>
    <property type="match status" value="1"/>
</dbReference>
<gene>
    <name evidence="3" type="ORF">F1559_002742</name>
</gene>
<evidence type="ECO:0000313" key="4">
    <source>
        <dbReference type="Proteomes" id="UP000530660"/>
    </source>
</evidence>
<reference evidence="3 4" key="1">
    <citation type="journal article" date="2020" name="J. Phycol.">
        <title>Comparative genome analysis reveals Cyanidiococcus gen. nov., a new extremophilic red algal genus sister to Cyanidioschyzon (Cyanidioschyzonaceae, Rhodophyta).</title>
        <authorList>
            <person name="Liu S.-L."/>
            <person name="Chiang Y.-R."/>
            <person name="Yoon H.S."/>
            <person name="Fu H.-Y."/>
        </authorList>
    </citation>
    <scope>NUCLEOTIDE SEQUENCE [LARGE SCALE GENOMIC DNA]</scope>
    <source>
        <strain evidence="3 4">THAL066</strain>
    </source>
</reference>
<dbReference type="AlphaFoldDB" id="A0A7J7IEG8"/>
<feature type="domain" description="SRR1-like" evidence="2">
    <location>
        <begin position="79"/>
        <end position="272"/>
    </location>
</feature>
<organism evidence="3 4">
    <name type="scientific">Cyanidiococcus yangmingshanensis</name>
    <dbReference type="NCBI Taxonomy" id="2690220"/>
    <lineage>
        <taxon>Eukaryota</taxon>
        <taxon>Rhodophyta</taxon>
        <taxon>Bangiophyceae</taxon>
        <taxon>Cyanidiales</taxon>
        <taxon>Cyanidiaceae</taxon>
        <taxon>Cyanidiococcus</taxon>
    </lineage>
</organism>
<comment type="caution">
    <text evidence="3">The sequence shown here is derived from an EMBL/GenBank/DDBJ whole genome shotgun (WGS) entry which is preliminary data.</text>
</comment>
<dbReference type="Proteomes" id="UP000530660">
    <property type="component" value="Unassembled WGS sequence"/>
</dbReference>
<dbReference type="GO" id="GO:0005737">
    <property type="term" value="C:cytoplasm"/>
    <property type="evidence" value="ECO:0007669"/>
    <property type="project" value="TreeGrafter"/>
</dbReference>
<comment type="similarity">
    <text evidence="1">Belongs to the SRR1 family.</text>
</comment>
<evidence type="ECO:0000313" key="3">
    <source>
        <dbReference type="EMBL" id="KAF6001094.1"/>
    </source>
</evidence>
<dbReference type="InterPro" id="IPR012942">
    <property type="entry name" value="SRR1-like"/>
</dbReference>
<sequence>MDDDDDPWTREGHAWTRVEHRRRHGLRRAGRTLSERARALGFTNRRRSTTGALIRFRTTLADQIDQVDDLSQRVLKRIGVHNIKRFVCLGIGSFVTEPRAQWQLAWALTVRQHLLEHTTSSQTIPCFLIEPSLSVEEVRLAGEFGFQVFRGDSSGSIYCCRCHDEFEDGSAEAVRVARNHHGPRSALPHSTAFHEWIRPTLGISGAEVGPDDETLIFMPHCGIGLVELILELFWEELALPRLHLVSNDLNEMLDTQQATLARVVSKSKLQNGAHSFLQSSAAANIGKRDHLDDMVDGDCISISCVFHVVTQRCVQWLATLDPGGCRNPGLRCAAFHGLGWQRFGQVQAALEATKALRQQDVEEAALCTKDAHYIPI</sequence>
<dbReference type="EMBL" id="VWRR01000016">
    <property type="protein sequence ID" value="KAF6001094.1"/>
    <property type="molecule type" value="Genomic_DNA"/>
</dbReference>